<organism evidence="9 10">
    <name type="scientific">Rhizopus oryzae</name>
    <name type="common">Mucormycosis agent</name>
    <name type="synonym">Rhizopus arrhizus var. delemar</name>
    <dbReference type="NCBI Taxonomy" id="64495"/>
    <lineage>
        <taxon>Eukaryota</taxon>
        <taxon>Fungi</taxon>
        <taxon>Fungi incertae sedis</taxon>
        <taxon>Mucoromycota</taxon>
        <taxon>Mucoromycotina</taxon>
        <taxon>Mucoromycetes</taxon>
        <taxon>Mucorales</taxon>
        <taxon>Mucorineae</taxon>
        <taxon>Rhizopodaceae</taxon>
        <taxon>Rhizopus</taxon>
    </lineage>
</organism>
<comment type="function">
    <text evidence="7">Allows the formation of correctly charged Gln-tRNA(Gln) through the transamidation of misacylated Glu-tRNA(Gln) in the mitochondria. The reaction takes place in the presence of glutamine and ATP through an activated gamma-phospho-Glu-tRNA(Gln).</text>
</comment>
<evidence type="ECO:0000313" key="10">
    <source>
        <dbReference type="Proteomes" id="UP000717996"/>
    </source>
</evidence>
<evidence type="ECO:0000313" key="9">
    <source>
        <dbReference type="EMBL" id="KAG1552535.1"/>
    </source>
</evidence>
<evidence type="ECO:0000256" key="3">
    <source>
        <dbReference type="ARBA" id="ARBA00022741"/>
    </source>
</evidence>
<evidence type="ECO:0000256" key="7">
    <source>
        <dbReference type="HAMAP-Rule" id="MF_03150"/>
    </source>
</evidence>
<dbReference type="GO" id="GO:0032543">
    <property type="term" value="P:mitochondrial translation"/>
    <property type="evidence" value="ECO:0007669"/>
    <property type="project" value="UniProtKB-UniRule"/>
</dbReference>
<protein>
    <recommendedName>
        <fullName evidence="7">Glutamyl-tRNA(Gln) amidotransferase subunit A, mitochondrial</fullName>
        <shortName evidence="7">Glu-AdT subunit A</shortName>
        <ecNumber evidence="7">6.3.5.7</ecNumber>
    </recommendedName>
</protein>
<keyword evidence="7" id="KW-0496">Mitochondrion</keyword>
<reference evidence="9" key="1">
    <citation type="journal article" date="2020" name="Microb. Genom.">
        <title>Genetic diversity of clinical and environmental Mucorales isolates obtained from an investigation of mucormycosis cases among solid organ transplant recipients.</title>
        <authorList>
            <person name="Nguyen M.H."/>
            <person name="Kaul D."/>
            <person name="Muto C."/>
            <person name="Cheng S.J."/>
            <person name="Richter R.A."/>
            <person name="Bruno V.M."/>
            <person name="Liu G."/>
            <person name="Beyhan S."/>
            <person name="Sundermann A.J."/>
            <person name="Mounaud S."/>
            <person name="Pasculle A.W."/>
            <person name="Nierman W.C."/>
            <person name="Driscoll E."/>
            <person name="Cumbie R."/>
            <person name="Clancy C.J."/>
            <person name="Dupont C.L."/>
        </authorList>
    </citation>
    <scope>NUCLEOTIDE SEQUENCE</scope>
    <source>
        <strain evidence="9">GL16</strain>
    </source>
</reference>
<comment type="catalytic activity">
    <reaction evidence="6 7">
        <text>L-glutamyl-tRNA(Gln) + L-glutamine + ATP + H2O = L-glutaminyl-tRNA(Gln) + L-glutamate + ADP + phosphate + H(+)</text>
        <dbReference type="Rhea" id="RHEA:17521"/>
        <dbReference type="Rhea" id="RHEA-COMP:9681"/>
        <dbReference type="Rhea" id="RHEA-COMP:9684"/>
        <dbReference type="ChEBI" id="CHEBI:15377"/>
        <dbReference type="ChEBI" id="CHEBI:15378"/>
        <dbReference type="ChEBI" id="CHEBI:29985"/>
        <dbReference type="ChEBI" id="CHEBI:30616"/>
        <dbReference type="ChEBI" id="CHEBI:43474"/>
        <dbReference type="ChEBI" id="CHEBI:58359"/>
        <dbReference type="ChEBI" id="CHEBI:78520"/>
        <dbReference type="ChEBI" id="CHEBI:78521"/>
        <dbReference type="ChEBI" id="CHEBI:456216"/>
        <dbReference type="EC" id="6.3.5.7"/>
    </reaction>
</comment>
<dbReference type="GO" id="GO:0005524">
    <property type="term" value="F:ATP binding"/>
    <property type="evidence" value="ECO:0007669"/>
    <property type="project" value="UniProtKB-KW"/>
</dbReference>
<dbReference type="GO" id="GO:0050567">
    <property type="term" value="F:glutaminyl-tRNA synthase (glutamine-hydrolyzing) activity"/>
    <property type="evidence" value="ECO:0007669"/>
    <property type="project" value="UniProtKB-UniRule"/>
</dbReference>
<evidence type="ECO:0000256" key="6">
    <source>
        <dbReference type="ARBA" id="ARBA00047407"/>
    </source>
</evidence>
<feature type="domain" description="Amidase" evidence="8">
    <location>
        <begin position="30"/>
        <end position="421"/>
    </location>
</feature>
<dbReference type="InterPro" id="IPR000120">
    <property type="entry name" value="Amidase"/>
</dbReference>
<dbReference type="InterPro" id="IPR036928">
    <property type="entry name" value="AS_sf"/>
</dbReference>
<dbReference type="Proteomes" id="UP000717996">
    <property type="component" value="Unassembled WGS sequence"/>
</dbReference>
<dbReference type="GO" id="GO:0005739">
    <property type="term" value="C:mitochondrion"/>
    <property type="evidence" value="ECO:0007669"/>
    <property type="project" value="UniProtKB-SubCell"/>
</dbReference>
<comment type="subunit">
    <text evidence="7">Subunit of the heterotrimeric GatCAB amidotransferase (AdT) complex, composed of A, B and C subunits.</text>
</comment>
<dbReference type="EMBL" id="JAANIT010000082">
    <property type="protein sequence ID" value="KAG1552535.1"/>
    <property type="molecule type" value="Genomic_DNA"/>
</dbReference>
<dbReference type="PROSITE" id="PS00571">
    <property type="entry name" value="AMIDASES"/>
    <property type="match status" value="1"/>
</dbReference>
<feature type="active site" description="Charge relay system" evidence="7">
    <location>
        <position position="91"/>
    </location>
</feature>
<comment type="caution">
    <text evidence="9">The sequence shown here is derived from an EMBL/GenBank/DDBJ whole genome shotgun (WGS) entry which is preliminary data.</text>
</comment>
<evidence type="ECO:0000259" key="8">
    <source>
        <dbReference type="Pfam" id="PF01425"/>
    </source>
</evidence>
<keyword evidence="5 7" id="KW-0648">Protein biosynthesis</keyword>
<evidence type="ECO:0000256" key="4">
    <source>
        <dbReference type="ARBA" id="ARBA00022840"/>
    </source>
</evidence>
<dbReference type="EC" id="6.3.5.7" evidence="7"/>
<gene>
    <name evidence="9" type="ORF">G6F51_001157</name>
</gene>
<keyword evidence="3 7" id="KW-0547">Nucleotide-binding</keyword>
<accession>A0A9P6YN51</accession>
<dbReference type="GO" id="GO:0070681">
    <property type="term" value="P:glutaminyl-tRNAGln biosynthesis via transamidation"/>
    <property type="evidence" value="ECO:0007669"/>
    <property type="project" value="UniProtKB-UniRule"/>
</dbReference>
<comment type="subcellular location">
    <subcellularLocation>
        <location evidence="7">Mitochondrion</location>
    </subcellularLocation>
</comment>
<evidence type="ECO:0000256" key="1">
    <source>
        <dbReference type="ARBA" id="ARBA00008069"/>
    </source>
</evidence>
<dbReference type="InterPro" id="IPR023631">
    <property type="entry name" value="Amidase_dom"/>
</dbReference>
<dbReference type="OrthoDB" id="421993at2759"/>
<keyword evidence="2 7" id="KW-0436">Ligase</keyword>
<dbReference type="GO" id="GO:0030956">
    <property type="term" value="C:glutamyl-tRNA(Gln) amidotransferase complex"/>
    <property type="evidence" value="ECO:0007669"/>
    <property type="project" value="UniProtKB-UniRule"/>
</dbReference>
<comment type="similarity">
    <text evidence="1 7">Belongs to the amidase family. GatA subfamily.</text>
</comment>
<dbReference type="PANTHER" id="PTHR11895:SF7">
    <property type="entry name" value="GLUTAMYL-TRNA(GLN) AMIDOTRANSFERASE SUBUNIT A, MITOCHONDRIAL"/>
    <property type="match status" value="1"/>
</dbReference>
<dbReference type="AlphaFoldDB" id="A0A9P6YN51"/>
<dbReference type="Pfam" id="PF01425">
    <property type="entry name" value="Amidase"/>
    <property type="match status" value="1"/>
</dbReference>
<keyword evidence="4 7" id="KW-0067">ATP-binding</keyword>
<comment type="caution">
    <text evidence="7">Lacks conserved residue(s) required for the propagation of feature annotation.</text>
</comment>
<dbReference type="PANTHER" id="PTHR11895">
    <property type="entry name" value="TRANSAMIDASE"/>
    <property type="match status" value="1"/>
</dbReference>
<dbReference type="HAMAP" id="MF_00120">
    <property type="entry name" value="GatA"/>
    <property type="match status" value="1"/>
</dbReference>
<dbReference type="InterPro" id="IPR004412">
    <property type="entry name" value="GatA"/>
</dbReference>
<dbReference type="InterPro" id="IPR020556">
    <property type="entry name" value="Amidase_CS"/>
</dbReference>
<evidence type="ECO:0000256" key="2">
    <source>
        <dbReference type="ARBA" id="ARBA00022598"/>
    </source>
</evidence>
<evidence type="ECO:0000256" key="5">
    <source>
        <dbReference type="ARBA" id="ARBA00022917"/>
    </source>
</evidence>
<dbReference type="SUPFAM" id="SSF75304">
    <property type="entry name" value="Amidase signature (AS) enzymes"/>
    <property type="match status" value="1"/>
</dbReference>
<proteinExistence type="inferred from homology"/>
<sequence>MYKISSNYLCLEYAERFIWSKQDQKKHILIYIDFTSPYDATVVQLLNDAGALIVGKTNMDEFGMGSANVHSAYGPVINPYDLSDKRVAGGSSGGSAASVAANMCRAALGSDTGGSVRMPASYCGVVGFKPSYGRCSRNGLISYANSLDTIGILAKTVNDCSDVYNIISKYDELDPTSIPVEFRNELDEKDNELKSKWQEKEDLSGLVVGIPQEFYVDSLSDKVVDVWRKGIEKLKNLGAKIVPVSMPHVPLALPAYYIIALAEASSNLARFDGMKYGYRSKEEEEDQLLFSITRSQGFGAEVQRRILLGTHVLTAGTYETLFLPAQKARRLIQQDFDNVFKQPNLLHNQGFTQGSAHILLIPSATSDAPILNNRDELVTEYMNDVMTLPANLAGIPAITIPFGQDKYPIGLQLLSQYGYDQFLQSIAQKLLIKTD</sequence>
<name>A0A9P6YN51_RHIOR</name>
<dbReference type="Gene3D" id="3.90.1300.10">
    <property type="entry name" value="Amidase signature (AS) domain"/>
    <property type="match status" value="1"/>
</dbReference>
<feature type="active site" description="Acyl-ester intermediate" evidence="7">
    <location>
        <position position="115"/>
    </location>
</feature>